<dbReference type="Proteomes" id="UP000254711">
    <property type="component" value="Unassembled WGS sequence"/>
</dbReference>
<protein>
    <submittedName>
        <fullName evidence="1">Uncharacterized protein</fullName>
    </submittedName>
</protein>
<sequence length="77" mass="8608">MPRVRAERGVIMEEVAPCTTSLPMGYRMRRPHVDHKAQVAITSRHAMRAHAPMHVRVAVDTLIPSASMHAGEIVQRT</sequence>
<accession>A0A370K833</accession>
<evidence type="ECO:0000313" key="1">
    <source>
        <dbReference type="EMBL" id="RDI98808.1"/>
    </source>
</evidence>
<dbReference type="EMBL" id="QQSY01000002">
    <property type="protein sequence ID" value="RDI98808.1"/>
    <property type="molecule type" value="Genomic_DNA"/>
</dbReference>
<proteinExistence type="predicted"/>
<gene>
    <name evidence="1" type="ORF">DVT68_09875</name>
</gene>
<keyword evidence="2" id="KW-1185">Reference proteome</keyword>
<comment type="caution">
    <text evidence="1">The sequence shown here is derived from an EMBL/GenBank/DDBJ whole genome shotgun (WGS) entry which is preliminary data.</text>
</comment>
<name>A0A370K833_9GAMM</name>
<dbReference type="AlphaFoldDB" id="A0A370K833"/>
<reference evidence="1 2" key="1">
    <citation type="submission" date="2018-07" db="EMBL/GenBank/DDBJ databases">
        <title>Dyella solisilvae sp. nov., isolated from the pine and broad-leaved mixed forest soil.</title>
        <authorList>
            <person name="Gao Z."/>
            <person name="Qiu L."/>
        </authorList>
    </citation>
    <scope>NUCLEOTIDE SEQUENCE [LARGE SCALE GENOMIC DNA]</scope>
    <source>
        <strain evidence="1 2">DHG54</strain>
    </source>
</reference>
<organism evidence="1 2">
    <name type="scientific">Dyella solisilvae</name>
    <dbReference type="NCBI Taxonomy" id="1920168"/>
    <lineage>
        <taxon>Bacteria</taxon>
        <taxon>Pseudomonadati</taxon>
        <taxon>Pseudomonadota</taxon>
        <taxon>Gammaproteobacteria</taxon>
        <taxon>Lysobacterales</taxon>
        <taxon>Rhodanobacteraceae</taxon>
        <taxon>Dyella</taxon>
    </lineage>
</organism>
<evidence type="ECO:0000313" key="2">
    <source>
        <dbReference type="Proteomes" id="UP000254711"/>
    </source>
</evidence>